<dbReference type="Pfam" id="PF02719">
    <property type="entry name" value="Polysacc_synt_2"/>
    <property type="match status" value="1"/>
</dbReference>
<keyword evidence="5" id="KW-1185">Reference proteome</keyword>
<evidence type="ECO:0000256" key="1">
    <source>
        <dbReference type="ARBA" id="ARBA00007430"/>
    </source>
</evidence>
<dbReference type="STRING" id="1122146.IV53_GL000396"/>
<dbReference type="SUPFAM" id="SSF53335">
    <property type="entry name" value="S-adenosyl-L-methionine-dependent methyltransferases"/>
    <property type="match status" value="1"/>
</dbReference>
<gene>
    <name evidence="4" type="ORF">IV53_GL000396</name>
</gene>
<evidence type="ECO:0000313" key="4">
    <source>
        <dbReference type="EMBL" id="KRN88432.1"/>
    </source>
</evidence>
<keyword evidence="2" id="KW-1133">Transmembrane helix</keyword>
<dbReference type="EMBL" id="JQBZ01000025">
    <property type="protein sequence ID" value="KRN88432.1"/>
    <property type="molecule type" value="Genomic_DNA"/>
</dbReference>
<evidence type="ECO:0000313" key="5">
    <source>
        <dbReference type="Proteomes" id="UP000051500"/>
    </source>
</evidence>
<dbReference type="InterPro" id="IPR036291">
    <property type="entry name" value="NAD(P)-bd_dom_sf"/>
</dbReference>
<dbReference type="InterPro" id="IPR003869">
    <property type="entry name" value="Polysac_CapD-like"/>
</dbReference>
<dbReference type="PANTHER" id="PTHR43318">
    <property type="entry name" value="UDP-N-ACETYLGLUCOSAMINE 4,6-DEHYDRATASE"/>
    <property type="match status" value="1"/>
</dbReference>
<comment type="caution">
    <text evidence="4">The sequence shown here is derived from an EMBL/GenBank/DDBJ whole genome shotgun (WGS) entry which is preliminary data.</text>
</comment>
<dbReference type="InterPro" id="IPR051203">
    <property type="entry name" value="Polysaccharide_Synthase-Rel"/>
</dbReference>
<dbReference type="RefSeq" id="WP_202804127.1">
    <property type="nucleotide sequence ID" value="NZ_JQBZ01000025.1"/>
</dbReference>
<dbReference type="AlphaFoldDB" id="A0A0R2KG93"/>
<dbReference type="CDD" id="cd05237">
    <property type="entry name" value="UDP_invert_4-6DH_SDR_e"/>
    <property type="match status" value="1"/>
</dbReference>
<reference evidence="4 5" key="1">
    <citation type="journal article" date="2015" name="Genome Announc.">
        <title>Expanding the biotechnology potential of lactobacilli through comparative genomics of 213 strains and associated genera.</title>
        <authorList>
            <person name="Sun Z."/>
            <person name="Harris H.M."/>
            <person name="McCann A."/>
            <person name="Guo C."/>
            <person name="Argimon S."/>
            <person name="Zhang W."/>
            <person name="Yang X."/>
            <person name="Jeffery I.B."/>
            <person name="Cooney J.C."/>
            <person name="Kagawa T.F."/>
            <person name="Liu W."/>
            <person name="Song Y."/>
            <person name="Salvetti E."/>
            <person name="Wrobel A."/>
            <person name="Rasinkangas P."/>
            <person name="Parkhill J."/>
            <person name="Rea M.C."/>
            <person name="O'Sullivan O."/>
            <person name="Ritari J."/>
            <person name="Douillard F.P."/>
            <person name="Paul Ross R."/>
            <person name="Yang R."/>
            <person name="Briner A.E."/>
            <person name="Felis G.E."/>
            <person name="de Vos W.M."/>
            <person name="Barrangou R."/>
            <person name="Klaenhammer T.R."/>
            <person name="Caufield P.W."/>
            <person name="Cui Y."/>
            <person name="Zhang H."/>
            <person name="O'Toole P.W."/>
        </authorList>
    </citation>
    <scope>NUCLEOTIDE SEQUENCE [LARGE SCALE GENOMIC DNA]</scope>
    <source>
        <strain evidence="4 5">DSM 22408</strain>
    </source>
</reference>
<feature type="domain" description="Polysaccharide biosynthesis protein CapD-like" evidence="3">
    <location>
        <begin position="294"/>
        <end position="597"/>
    </location>
</feature>
<comment type="similarity">
    <text evidence="1">Belongs to the polysaccharide synthase family.</text>
</comment>
<keyword evidence="2" id="KW-0812">Transmembrane</keyword>
<dbReference type="eggNOG" id="COG1086">
    <property type="taxonomic scope" value="Bacteria"/>
</dbReference>
<feature type="transmembrane region" description="Helical" evidence="2">
    <location>
        <begin position="116"/>
        <end position="137"/>
    </location>
</feature>
<dbReference type="PATRIC" id="fig|1122146.4.peg.408"/>
<dbReference type="InterPro" id="IPR029063">
    <property type="entry name" value="SAM-dependent_MTases_sf"/>
</dbReference>
<feature type="transmembrane region" description="Helical" evidence="2">
    <location>
        <begin position="59"/>
        <end position="77"/>
    </location>
</feature>
<accession>A0A0R2KG93</accession>
<evidence type="ECO:0000256" key="2">
    <source>
        <dbReference type="SAM" id="Phobius"/>
    </source>
</evidence>
<proteinExistence type="inferred from homology"/>
<feature type="transmembrane region" description="Helical" evidence="2">
    <location>
        <begin position="89"/>
        <end position="110"/>
    </location>
</feature>
<sequence>MKSIKNKKRGLEHWQVIAMLLLAYDIFAVNISYLIALWLRFDFRISLIPATYVNTWELMAPWYTIFAILVFYGLRLYKSIWRFASYSELMRIVSATLITTIFYVGVTLALGQRMPISYYAIGMIVQGGLVLGIRFSYRFYLFEKNRRGVEEKKRVMLVGAGIAGQTILREIRQSHLDSEVSCIIDDNSNKWNRYIENVPVVGGREDILLNAKKYNIDEIYIAMPSASLEDKRDILNICKETGCELKNLPGIYQLVNGEVNVAAMQNVRIEDLLGRDPIKVDMSEIFHSLEDKVILVTGGGGSIGSELSRQIASHNPKQLIIFDIYENNAYEIEQELKKKYPSLNLKVLIGSVRDGRRMNQVFHDYRPDVVYHAAAHKHVPLMEGSPCEAIKNNAIGTYKTAYAAAAYGCSKFVLISTDKAVNPTNIMGASKRLCEMVVQSFDAMIKDGKTKQLPILETHADADEVLIPADAKTEFVAVRFGNVLGSNGSVIPLFKKQIEAGGPLTVTHPDIIRYFMTIPEAVSLVLQAGTYAHGGEIFVLDMGAPVKIDTLARNLIKLSGLKPDVDIKIVYTGLRPGEKLFEEKLMAEEGMKKTPNDLIQIGSPIPFNNEEFLASLHGLLEISYANDEADIRAAVAQIVPTYHPAGEHGSENKGAMYHKLREIMEEDQTDLKD</sequence>
<organism evidence="4 5">
    <name type="scientific">Ligilactobacillus ceti DSM 22408</name>
    <dbReference type="NCBI Taxonomy" id="1122146"/>
    <lineage>
        <taxon>Bacteria</taxon>
        <taxon>Bacillati</taxon>
        <taxon>Bacillota</taxon>
        <taxon>Bacilli</taxon>
        <taxon>Lactobacillales</taxon>
        <taxon>Lactobacillaceae</taxon>
        <taxon>Ligilactobacillus</taxon>
    </lineage>
</organism>
<name>A0A0R2KG93_9LACO</name>
<dbReference type="Gene3D" id="3.40.50.720">
    <property type="entry name" value="NAD(P)-binding Rossmann-like Domain"/>
    <property type="match status" value="2"/>
</dbReference>
<dbReference type="PANTHER" id="PTHR43318:SF1">
    <property type="entry name" value="POLYSACCHARIDE BIOSYNTHESIS PROTEIN EPSC-RELATED"/>
    <property type="match status" value="1"/>
</dbReference>
<feature type="transmembrane region" description="Helical" evidence="2">
    <location>
        <begin position="16"/>
        <end position="39"/>
    </location>
</feature>
<protein>
    <submittedName>
        <fullName evidence="4">Exopolysaccharide biosynthesis protein</fullName>
    </submittedName>
</protein>
<evidence type="ECO:0000259" key="3">
    <source>
        <dbReference type="Pfam" id="PF02719"/>
    </source>
</evidence>
<dbReference type="SUPFAM" id="SSF51735">
    <property type="entry name" value="NAD(P)-binding Rossmann-fold domains"/>
    <property type="match status" value="1"/>
</dbReference>
<keyword evidence="2" id="KW-0472">Membrane</keyword>
<dbReference type="Proteomes" id="UP000051500">
    <property type="component" value="Unassembled WGS sequence"/>
</dbReference>
<dbReference type="Pfam" id="PF13727">
    <property type="entry name" value="CoA_binding_3"/>
    <property type="match status" value="1"/>
</dbReference>